<comment type="similarity">
    <text evidence="6">Belongs to the peptidase M24A family. Methionine aminopeptidase type 1 subfamily.</text>
</comment>
<evidence type="ECO:0000256" key="3">
    <source>
        <dbReference type="ARBA" id="ARBA00022670"/>
    </source>
</evidence>
<evidence type="ECO:0000256" key="2">
    <source>
        <dbReference type="ARBA" id="ARBA00022438"/>
    </source>
</evidence>
<name>A0A1G2GX85_9BACT</name>
<dbReference type="InterPro" id="IPR036005">
    <property type="entry name" value="Creatinase/aminopeptidase-like"/>
</dbReference>
<dbReference type="PANTHER" id="PTHR43330:SF27">
    <property type="entry name" value="METHIONINE AMINOPEPTIDASE"/>
    <property type="match status" value="1"/>
</dbReference>
<dbReference type="SUPFAM" id="SSF55920">
    <property type="entry name" value="Creatinase/aminopeptidase"/>
    <property type="match status" value="1"/>
</dbReference>
<keyword evidence="2 6" id="KW-0031">Aminopeptidase</keyword>
<accession>A0A1G2GX85</accession>
<dbReference type="Pfam" id="PF00557">
    <property type="entry name" value="Peptidase_M24"/>
    <property type="match status" value="1"/>
</dbReference>
<dbReference type="InterPro" id="IPR000994">
    <property type="entry name" value="Pept_M24"/>
</dbReference>
<dbReference type="InterPro" id="IPR001714">
    <property type="entry name" value="Pept_M24_MAP"/>
</dbReference>
<feature type="binding site" evidence="6">
    <location>
        <position position="112"/>
    </location>
    <ligand>
        <name>a divalent metal cation</name>
        <dbReference type="ChEBI" id="CHEBI:60240"/>
        <label>1</label>
    </ligand>
</feature>
<dbReference type="STRING" id="1802128.A3H64_00690"/>
<comment type="catalytic activity">
    <reaction evidence="6 7">
        <text>Release of N-terminal amino acids, preferentially methionine, from peptides and arylamides.</text>
        <dbReference type="EC" id="3.4.11.18"/>
    </reaction>
</comment>
<proteinExistence type="inferred from homology"/>
<dbReference type="GO" id="GO:0070006">
    <property type="term" value="F:metalloaminopeptidase activity"/>
    <property type="evidence" value="ECO:0007669"/>
    <property type="project" value="UniProtKB-UniRule"/>
</dbReference>
<dbReference type="CDD" id="cd01086">
    <property type="entry name" value="MetAP1"/>
    <property type="match status" value="1"/>
</dbReference>
<comment type="subunit">
    <text evidence="6">Monomer.</text>
</comment>
<comment type="caution">
    <text evidence="9">The sequence shown here is derived from an EMBL/GenBank/DDBJ whole genome shotgun (WGS) entry which is preliminary data.</text>
</comment>
<feature type="binding site" evidence="6">
    <location>
        <position position="112"/>
    </location>
    <ligand>
        <name>a divalent metal cation</name>
        <dbReference type="ChEBI" id="CHEBI:60240"/>
        <label>2</label>
        <note>catalytic</note>
    </ligand>
</feature>
<feature type="binding site" evidence="6">
    <location>
        <position position="101"/>
    </location>
    <ligand>
        <name>a divalent metal cation</name>
        <dbReference type="ChEBI" id="CHEBI:60240"/>
        <label>1</label>
    </ligand>
</feature>
<evidence type="ECO:0000313" key="10">
    <source>
        <dbReference type="Proteomes" id="UP000178186"/>
    </source>
</evidence>
<dbReference type="AlphaFoldDB" id="A0A1G2GX85"/>
<keyword evidence="3 6" id="KW-0645">Protease</keyword>
<keyword evidence="4 6" id="KW-0479">Metal-binding</keyword>
<dbReference type="InterPro" id="IPR002467">
    <property type="entry name" value="Pept_M24A_MAP1"/>
</dbReference>
<evidence type="ECO:0000256" key="5">
    <source>
        <dbReference type="ARBA" id="ARBA00022801"/>
    </source>
</evidence>
<comment type="function">
    <text evidence="1 6">Removes the N-terminal methionine from nascent proteins. The N-terminal methionine is often cleaved when the second residue in the primary sequence is small and uncharged (Met-Ala-, Cys, Gly, Pro, Ser, Thr, or Val). Requires deformylation of the N(alpha)-formylated initiator methionine before it can be hydrolyzed.</text>
</comment>
<dbReference type="NCBIfam" id="TIGR00500">
    <property type="entry name" value="met_pdase_I"/>
    <property type="match status" value="1"/>
</dbReference>
<protein>
    <recommendedName>
        <fullName evidence="6 7">Methionine aminopeptidase</fullName>
        <shortName evidence="6">MAP</shortName>
        <shortName evidence="6">MetAP</shortName>
        <ecNumber evidence="6 7">3.4.11.18</ecNumber>
    </recommendedName>
    <alternativeName>
        <fullName evidence="6">Peptidase M</fullName>
    </alternativeName>
</protein>
<keyword evidence="5 6" id="KW-0378">Hydrolase</keyword>
<dbReference type="PRINTS" id="PR00599">
    <property type="entry name" value="MAPEPTIDASE"/>
</dbReference>
<dbReference type="PANTHER" id="PTHR43330">
    <property type="entry name" value="METHIONINE AMINOPEPTIDASE"/>
    <property type="match status" value="1"/>
</dbReference>
<feature type="binding site" evidence="6">
    <location>
        <position position="208"/>
    </location>
    <ligand>
        <name>a divalent metal cation</name>
        <dbReference type="ChEBI" id="CHEBI:60240"/>
        <label>2</label>
        <note>catalytic</note>
    </ligand>
</feature>
<dbReference type="EMBL" id="MHNY01000038">
    <property type="protein sequence ID" value="OGZ54803.1"/>
    <property type="molecule type" value="Genomic_DNA"/>
</dbReference>
<feature type="binding site" evidence="6">
    <location>
        <position position="182"/>
    </location>
    <ligand>
        <name>substrate</name>
    </ligand>
</feature>
<feature type="binding site" evidence="6">
    <location>
        <position position="239"/>
    </location>
    <ligand>
        <name>a divalent metal cation</name>
        <dbReference type="ChEBI" id="CHEBI:60240"/>
        <label>1</label>
    </ligand>
</feature>
<feature type="domain" description="Peptidase M24" evidence="8">
    <location>
        <begin position="13"/>
        <end position="246"/>
    </location>
</feature>
<dbReference type="HAMAP" id="MF_01974">
    <property type="entry name" value="MetAP_1"/>
    <property type="match status" value="1"/>
</dbReference>
<dbReference type="Gene3D" id="3.90.230.10">
    <property type="entry name" value="Creatinase/methionine aminopeptidase superfamily"/>
    <property type="match status" value="1"/>
</dbReference>
<feature type="binding site" evidence="6">
    <location>
        <position position="83"/>
    </location>
    <ligand>
        <name>substrate</name>
    </ligand>
</feature>
<dbReference type="Proteomes" id="UP000178186">
    <property type="component" value="Unassembled WGS sequence"/>
</dbReference>
<gene>
    <name evidence="6" type="primary">map</name>
    <name evidence="9" type="ORF">A3H64_00690</name>
</gene>
<organism evidence="9 10">
    <name type="scientific">Candidatus Ryanbacteria bacterium RIFCSPLOWO2_02_FULL_45_11c</name>
    <dbReference type="NCBI Taxonomy" id="1802128"/>
    <lineage>
        <taxon>Bacteria</taxon>
        <taxon>Candidatus Ryaniibacteriota</taxon>
    </lineage>
</organism>
<reference evidence="9 10" key="1">
    <citation type="journal article" date="2016" name="Nat. Commun.">
        <title>Thousands of microbial genomes shed light on interconnected biogeochemical processes in an aquifer system.</title>
        <authorList>
            <person name="Anantharaman K."/>
            <person name="Brown C.T."/>
            <person name="Hug L.A."/>
            <person name="Sharon I."/>
            <person name="Castelle C.J."/>
            <person name="Probst A.J."/>
            <person name="Thomas B.C."/>
            <person name="Singh A."/>
            <person name="Wilkins M.J."/>
            <person name="Karaoz U."/>
            <person name="Brodie E.L."/>
            <person name="Williams K.H."/>
            <person name="Hubbard S.S."/>
            <person name="Banfield J.F."/>
        </authorList>
    </citation>
    <scope>NUCLEOTIDE SEQUENCE [LARGE SCALE GENOMIC DNA]</scope>
</reference>
<dbReference type="GO" id="GO:0046872">
    <property type="term" value="F:metal ion binding"/>
    <property type="evidence" value="ECO:0007669"/>
    <property type="project" value="UniProtKB-UniRule"/>
</dbReference>
<sequence>MSLIKSQKEIQALAEGGKILAEVLQKVVEAVKSGVTTKELDSIAETLIASSGGIPSFKGYNAFGARIAYPASLCASINNEVVHGIPSEKRVLKEGDIIGLDIGMKYESLYTDMAVTVGVGKIDASSRKLIDVTRESLEKGIAEIRTGAHIGDIGAAVQKYVEGYGFGVVRELVGHGVGHAVHEQPEVPNFGKKGQGLKLAEGMVLALEPMVTAGSPRVILAKDEWTWKTTDGFRAAHFEHTVVVTKDGARVLTKL</sequence>
<evidence type="ECO:0000256" key="7">
    <source>
        <dbReference type="RuleBase" id="RU003653"/>
    </source>
</evidence>
<evidence type="ECO:0000256" key="1">
    <source>
        <dbReference type="ARBA" id="ARBA00002521"/>
    </source>
</evidence>
<dbReference type="EC" id="3.4.11.18" evidence="6 7"/>
<dbReference type="GO" id="GO:0005829">
    <property type="term" value="C:cytosol"/>
    <property type="evidence" value="ECO:0007669"/>
    <property type="project" value="TreeGrafter"/>
</dbReference>
<evidence type="ECO:0000259" key="8">
    <source>
        <dbReference type="Pfam" id="PF00557"/>
    </source>
</evidence>
<feature type="binding site" evidence="6">
    <location>
        <position position="175"/>
    </location>
    <ligand>
        <name>a divalent metal cation</name>
        <dbReference type="ChEBI" id="CHEBI:60240"/>
        <label>2</label>
        <note>catalytic</note>
    </ligand>
</feature>
<feature type="binding site" evidence="6">
    <location>
        <position position="239"/>
    </location>
    <ligand>
        <name>a divalent metal cation</name>
        <dbReference type="ChEBI" id="CHEBI:60240"/>
        <label>2</label>
        <note>catalytic</note>
    </ligand>
</feature>
<dbReference type="GO" id="GO:0006508">
    <property type="term" value="P:proteolysis"/>
    <property type="evidence" value="ECO:0007669"/>
    <property type="project" value="UniProtKB-KW"/>
</dbReference>
<evidence type="ECO:0000256" key="4">
    <source>
        <dbReference type="ARBA" id="ARBA00022723"/>
    </source>
</evidence>
<evidence type="ECO:0000313" key="9">
    <source>
        <dbReference type="EMBL" id="OGZ54803.1"/>
    </source>
</evidence>
<evidence type="ECO:0000256" key="6">
    <source>
        <dbReference type="HAMAP-Rule" id="MF_01974"/>
    </source>
</evidence>
<comment type="cofactor">
    <cofactor evidence="6">
        <name>Co(2+)</name>
        <dbReference type="ChEBI" id="CHEBI:48828"/>
    </cofactor>
    <cofactor evidence="6">
        <name>Zn(2+)</name>
        <dbReference type="ChEBI" id="CHEBI:29105"/>
    </cofactor>
    <cofactor evidence="6">
        <name>Mn(2+)</name>
        <dbReference type="ChEBI" id="CHEBI:29035"/>
    </cofactor>
    <cofactor evidence="6">
        <name>Fe(2+)</name>
        <dbReference type="ChEBI" id="CHEBI:29033"/>
    </cofactor>
    <text evidence="6">Binds 2 divalent metal cations per subunit. Has a high-affinity and a low affinity metal-binding site. The true nature of the physiological cofactor is under debate. The enzyme is active with cobalt, zinc, manganese or divalent iron ions. Most likely, methionine aminopeptidases function as mononuclear Fe(2+)-metalloproteases under physiological conditions, and the catalytically relevant metal-binding site has been assigned to the histidine-containing high-affinity site.</text>
</comment>
<dbReference type="GO" id="GO:0004239">
    <property type="term" value="F:initiator methionyl aminopeptidase activity"/>
    <property type="evidence" value="ECO:0007669"/>
    <property type="project" value="UniProtKB-UniRule"/>
</dbReference>